<evidence type="ECO:0000313" key="1">
    <source>
        <dbReference type="EMBL" id="KAK1944115.1"/>
    </source>
</evidence>
<dbReference type="EMBL" id="JASMQC010000006">
    <property type="protein sequence ID" value="KAK1944115.1"/>
    <property type="molecule type" value="Genomic_DNA"/>
</dbReference>
<name>A0AAD9GT71_9STRA</name>
<accession>A0AAD9GT71</accession>
<comment type="caution">
    <text evidence="1">The sequence shown here is derived from an EMBL/GenBank/DDBJ whole genome shotgun (WGS) entry which is preliminary data.</text>
</comment>
<proteinExistence type="predicted"/>
<dbReference type="AlphaFoldDB" id="A0AAD9GT71"/>
<evidence type="ECO:0000313" key="2">
    <source>
        <dbReference type="Proteomes" id="UP001259832"/>
    </source>
</evidence>
<protein>
    <submittedName>
        <fullName evidence="1">Uncharacterized protein</fullName>
    </submittedName>
</protein>
<reference evidence="1" key="1">
    <citation type="submission" date="2023-08" db="EMBL/GenBank/DDBJ databases">
        <title>Reference Genome Resource for the Citrus Pathogen Phytophthora citrophthora.</title>
        <authorList>
            <person name="Moller H."/>
            <person name="Coetzee B."/>
            <person name="Rose L.J."/>
            <person name="Van Niekerk J.M."/>
        </authorList>
    </citation>
    <scope>NUCLEOTIDE SEQUENCE</scope>
    <source>
        <strain evidence="1">STE-U-9442</strain>
    </source>
</reference>
<dbReference type="Proteomes" id="UP001259832">
    <property type="component" value="Unassembled WGS sequence"/>
</dbReference>
<gene>
    <name evidence="1" type="ORF">P3T76_004027</name>
</gene>
<sequence>MEVSVLTCVKVVCREIQGFSAEQGILQRIEAFLDYAPQLGSFLACQSLPLRFVKRAFASQEWGHKELVHAFEASTEMGKLGVIVWLSGMVDKMTNTPLTEILKEAKAIKWAAFGGHIPCWNG</sequence>
<keyword evidence="2" id="KW-1185">Reference proteome</keyword>
<organism evidence="1 2">
    <name type="scientific">Phytophthora citrophthora</name>
    <dbReference type="NCBI Taxonomy" id="4793"/>
    <lineage>
        <taxon>Eukaryota</taxon>
        <taxon>Sar</taxon>
        <taxon>Stramenopiles</taxon>
        <taxon>Oomycota</taxon>
        <taxon>Peronosporomycetes</taxon>
        <taxon>Peronosporales</taxon>
        <taxon>Peronosporaceae</taxon>
        <taxon>Phytophthora</taxon>
    </lineage>
</organism>